<evidence type="ECO:0000313" key="2">
    <source>
        <dbReference type="Proteomes" id="UP000054870"/>
    </source>
</evidence>
<dbReference type="AlphaFoldDB" id="A0A158D4W7"/>
<keyword evidence="2" id="KW-1185">Reference proteome</keyword>
<evidence type="ECO:0000313" key="1">
    <source>
        <dbReference type="EMBL" id="SAK89390.1"/>
    </source>
</evidence>
<comment type="caution">
    <text evidence="1">The sequence shown here is derived from an EMBL/GenBank/DDBJ whole genome shotgun (WGS) entry which is preliminary data.</text>
</comment>
<gene>
    <name evidence="1" type="ORF">AWB75_06170</name>
</gene>
<dbReference type="EMBL" id="FCOF02000049">
    <property type="protein sequence ID" value="SAK89390.1"/>
    <property type="molecule type" value="Genomic_DNA"/>
</dbReference>
<evidence type="ECO:0008006" key="3">
    <source>
        <dbReference type="Google" id="ProtNLM"/>
    </source>
</evidence>
<protein>
    <recommendedName>
        <fullName evidence="3">DUF2188 domain-containing protein</fullName>
    </recommendedName>
</protein>
<name>A0A158D4W7_9BURK</name>
<dbReference type="Proteomes" id="UP000054870">
    <property type="component" value="Unassembled WGS sequence"/>
</dbReference>
<accession>A0A158D4W7</accession>
<reference evidence="1" key="1">
    <citation type="submission" date="2016-01" db="EMBL/GenBank/DDBJ databases">
        <authorList>
            <person name="Peeters C."/>
        </authorList>
    </citation>
    <scope>NUCLEOTIDE SEQUENCE [LARGE SCALE GENOMIC DNA]</scope>
    <source>
        <strain evidence="1">LMG 29318</strain>
    </source>
</reference>
<organism evidence="1 2">
    <name type="scientific">Caballeronia catudaia</name>
    <dbReference type="NCBI Taxonomy" id="1777136"/>
    <lineage>
        <taxon>Bacteria</taxon>
        <taxon>Pseudomonadati</taxon>
        <taxon>Pseudomonadota</taxon>
        <taxon>Betaproteobacteria</taxon>
        <taxon>Burkholderiales</taxon>
        <taxon>Burkholderiaceae</taxon>
        <taxon>Caballeronia</taxon>
    </lineage>
</organism>
<sequence length="61" mass="6777">MEHDKHEPITLRIYRAPSGRWAGCLLVGGEDIGSFDGYDSPEALEEAARETGVYPDRVEVD</sequence>
<proteinExistence type="predicted"/>